<evidence type="ECO:0000313" key="3">
    <source>
        <dbReference type="Proteomes" id="UP000683575"/>
    </source>
</evidence>
<dbReference type="EMBL" id="CP077062">
    <property type="protein sequence ID" value="QWZ10780.1"/>
    <property type="molecule type" value="Genomic_DNA"/>
</dbReference>
<dbReference type="KEGG" id="nps:KRR39_09455"/>
<evidence type="ECO:0000313" key="2">
    <source>
        <dbReference type="EMBL" id="QWZ10780.1"/>
    </source>
</evidence>
<gene>
    <name evidence="2" type="ORF">KRR39_09455</name>
</gene>
<organism evidence="2 3">
    <name type="scientific">Nocardioides panacis</name>
    <dbReference type="NCBI Taxonomy" id="2849501"/>
    <lineage>
        <taxon>Bacteria</taxon>
        <taxon>Bacillati</taxon>
        <taxon>Actinomycetota</taxon>
        <taxon>Actinomycetes</taxon>
        <taxon>Propionibacteriales</taxon>
        <taxon>Nocardioidaceae</taxon>
        <taxon>Nocardioides</taxon>
    </lineage>
</organism>
<reference evidence="2" key="1">
    <citation type="submission" date="2021-06" db="EMBL/GenBank/DDBJ databases">
        <title>Complete genome sequence of Nocardioides sp. G188.</title>
        <authorList>
            <person name="Im W.-T."/>
        </authorList>
    </citation>
    <scope>NUCLEOTIDE SEQUENCE</scope>
    <source>
        <strain evidence="2">G188</strain>
    </source>
</reference>
<feature type="region of interest" description="Disordered" evidence="1">
    <location>
        <begin position="118"/>
        <end position="234"/>
    </location>
</feature>
<feature type="compositionally biased region" description="Low complexity" evidence="1">
    <location>
        <begin position="11"/>
        <end position="20"/>
    </location>
</feature>
<feature type="compositionally biased region" description="Basic and acidic residues" evidence="1">
    <location>
        <begin position="57"/>
        <end position="69"/>
    </location>
</feature>
<evidence type="ECO:0000256" key="1">
    <source>
        <dbReference type="SAM" id="MobiDB-lite"/>
    </source>
</evidence>
<dbReference type="AlphaFoldDB" id="A0A975T366"/>
<name>A0A975T366_9ACTN</name>
<proteinExistence type="predicted"/>
<dbReference type="Proteomes" id="UP000683575">
    <property type="component" value="Chromosome"/>
</dbReference>
<feature type="region of interest" description="Disordered" evidence="1">
    <location>
        <begin position="1"/>
        <end position="81"/>
    </location>
</feature>
<protein>
    <submittedName>
        <fullName evidence="2">Uncharacterized protein</fullName>
    </submittedName>
</protein>
<sequence length="234" mass="25110">MGMQGGDGRQRAAGRPARQALLEQPDAVVETGQRHQERAPSVGELTRQSYGLGSERGQVDRDRGLRDDGQLQGTGGPLDGRFEALAGQQSAYLPRDRAEPLDGRSERHVVQALRQWWAAGSEPEHEPVTGDLGEAGGQHRDAGRCASPDVDDAGAEGDPVRPARDLGQQHPRVVTPALGQEERVVPQLLRPVRDVQHDLAPRFEGRQSDRQPSGGHAVSFAGDEGAQASRPSNA</sequence>
<accession>A0A975T366</accession>
<feature type="compositionally biased region" description="Basic and acidic residues" evidence="1">
    <location>
        <begin position="191"/>
        <end position="209"/>
    </location>
</feature>
<keyword evidence="3" id="KW-1185">Reference proteome</keyword>